<keyword evidence="3" id="KW-1185">Reference proteome</keyword>
<gene>
    <name evidence="2" type="ORF">HEQ75_05180</name>
</gene>
<organism evidence="2 3">
    <name type="scientific">Falsiroseomonas selenitidurans</name>
    <dbReference type="NCBI Taxonomy" id="2716335"/>
    <lineage>
        <taxon>Bacteria</taxon>
        <taxon>Pseudomonadati</taxon>
        <taxon>Pseudomonadota</taxon>
        <taxon>Alphaproteobacteria</taxon>
        <taxon>Acetobacterales</taxon>
        <taxon>Roseomonadaceae</taxon>
        <taxon>Falsiroseomonas</taxon>
    </lineage>
</organism>
<evidence type="ECO:0000313" key="3">
    <source>
        <dbReference type="Proteomes" id="UP000787635"/>
    </source>
</evidence>
<dbReference type="PANTHER" id="PTHR43179:SF7">
    <property type="entry name" value="RHAMNOSYLTRANSFERASE WBBL"/>
    <property type="match status" value="1"/>
</dbReference>
<dbReference type="RefSeq" id="WP_168027859.1">
    <property type="nucleotide sequence ID" value="NZ_JAAVNE010000005.1"/>
</dbReference>
<feature type="domain" description="Glycosyltransferase 2-like" evidence="1">
    <location>
        <begin position="374"/>
        <end position="552"/>
    </location>
</feature>
<accession>A0ABX1DZA8</accession>
<dbReference type="PANTHER" id="PTHR43179">
    <property type="entry name" value="RHAMNOSYLTRANSFERASE WBBL"/>
    <property type="match status" value="1"/>
</dbReference>
<dbReference type="Gene3D" id="3.90.550.10">
    <property type="entry name" value="Spore Coat Polysaccharide Biosynthesis Protein SpsA, Chain A"/>
    <property type="match status" value="2"/>
</dbReference>
<dbReference type="SUPFAM" id="SSF53448">
    <property type="entry name" value="Nucleotide-diphospho-sugar transferases"/>
    <property type="match status" value="2"/>
</dbReference>
<dbReference type="Proteomes" id="UP000787635">
    <property type="component" value="Unassembled WGS sequence"/>
</dbReference>
<evidence type="ECO:0000313" key="2">
    <source>
        <dbReference type="EMBL" id="NKC30244.1"/>
    </source>
</evidence>
<comment type="caution">
    <text evidence="2">The sequence shown here is derived from an EMBL/GenBank/DDBJ whole genome shotgun (WGS) entry which is preliminary data.</text>
</comment>
<reference evidence="2 3" key="1">
    <citation type="submission" date="2020-03" db="EMBL/GenBank/DDBJ databases">
        <title>Roseomonas selenitidurans sp. nov. isolated from urban soil.</title>
        <authorList>
            <person name="Liu H."/>
        </authorList>
    </citation>
    <scope>NUCLEOTIDE SEQUENCE [LARGE SCALE GENOMIC DNA]</scope>
    <source>
        <strain evidence="2 3">BU-1</strain>
    </source>
</reference>
<dbReference type="InterPro" id="IPR029044">
    <property type="entry name" value="Nucleotide-diphossugar_trans"/>
</dbReference>
<dbReference type="InterPro" id="IPR001173">
    <property type="entry name" value="Glyco_trans_2-like"/>
</dbReference>
<proteinExistence type="predicted"/>
<dbReference type="EMBL" id="JAAVNE010000005">
    <property type="protein sequence ID" value="NKC30244.1"/>
    <property type="molecule type" value="Genomic_DNA"/>
</dbReference>
<protein>
    <submittedName>
        <fullName evidence="2">Glycosyltransferase</fullName>
    </submittedName>
</protein>
<evidence type="ECO:0000259" key="1">
    <source>
        <dbReference type="Pfam" id="PF00535"/>
    </source>
</evidence>
<name>A0ABX1DZA8_9PROT</name>
<sequence>MNRPSPGPAPFDSAEEAGRLAPPIFALYRLALGRTPDAAGLAAHCGALRRGEPLPALAAAMLASPEALARLAGAEGAALVHRLGEGWPAPRLAPHLAAAEAGATPAALLLAMAEAPADAPDLFARLYPAGARLDDALAYRIWAGTHATLRPGDAAAIAARLGTGRMGAGTGPLVSILLAGGEGPVLPLLHSLRSLQAQIHTGWQLCLSLPPGRAGPLAEALRRAGLPPAAPAGATPEEALAKAEGDFLCALDAGDELMPEALAELALALQSLPDLALLFADEDGFGPMGEPAAPRFKPGWSPEPLRAWDSLGGPAFLRRDLARPAPWPEMLRQVALAHPARVQHLPAILARRALPAPPPPMVPRATWPAPPATSLIIPTRNRADLLGPCIEGLLHATTPPPDEILLVDNGSDEPDAQALLARLATEPRIRILPRPGAFNWSAANNAAAAVAKGAVLVFLNNDTQVLQPHWLAELAGQAMRPDVGVVGAKLLYPDGRLQHGGVALGPAARATHLERFAPGDAPGYLGQLATPRDVAAVTGACLAMRREVFQRLGGFEAAALTLEWSDIEICLRARDAGLRVLWTPHAVLRHLESATRADAGDPARIARFRQEQAAVRARWPAAMERDPYLNPNLIAADDAMLIAPSPRQARSWRV</sequence>
<dbReference type="Pfam" id="PF00535">
    <property type="entry name" value="Glycos_transf_2"/>
    <property type="match status" value="1"/>
</dbReference>